<dbReference type="AlphaFoldDB" id="A0A1S2VDP9"/>
<dbReference type="Proteomes" id="UP000181790">
    <property type="component" value="Unassembled WGS sequence"/>
</dbReference>
<gene>
    <name evidence="5" type="primary">prpE</name>
    <name evidence="5" type="ORF">BLX24_23060</name>
</gene>
<comment type="similarity">
    <text evidence="1">Belongs to the ATP-dependent AMP-binding enzyme family.</text>
</comment>
<evidence type="ECO:0000313" key="5">
    <source>
        <dbReference type="EMBL" id="OIN56854.1"/>
    </source>
</evidence>
<proteinExistence type="inferred from homology"/>
<dbReference type="InterPro" id="IPR000873">
    <property type="entry name" value="AMP-dep_synth/lig_dom"/>
</dbReference>
<evidence type="ECO:0000259" key="2">
    <source>
        <dbReference type="Pfam" id="PF00501"/>
    </source>
</evidence>
<dbReference type="InterPro" id="IPR045851">
    <property type="entry name" value="AMP-bd_C_sf"/>
</dbReference>
<evidence type="ECO:0000259" key="3">
    <source>
        <dbReference type="Pfam" id="PF13193"/>
    </source>
</evidence>
<dbReference type="InterPro" id="IPR032387">
    <property type="entry name" value="ACAS_N"/>
</dbReference>
<accession>A0A1S2VDP9</accession>
<dbReference type="GO" id="GO:0050218">
    <property type="term" value="F:propionate-CoA ligase activity"/>
    <property type="evidence" value="ECO:0007669"/>
    <property type="project" value="TreeGrafter"/>
</dbReference>
<dbReference type="InterPro" id="IPR042099">
    <property type="entry name" value="ANL_N_sf"/>
</dbReference>
<organism evidence="5 6">
    <name type="scientific">Arsenicibacter rosenii</name>
    <dbReference type="NCBI Taxonomy" id="1750698"/>
    <lineage>
        <taxon>Bacteria</taxon>
        <taxon>Pseudomonadati</taxon>
        <taxon>Bacteroidota</taxon>
        <taxon>Cytophagia</taxon>
        <taxon>Cytophagales</taxon>
        <taxon>Spirosomataceae</taxon>
        <taxon>Arsenicibacter</taxon>
    </lineage>
</organism>
<feature type="domain" description="AMP-binding enzyme C-terminal" evidence="3">
    <location>
        <begin position="515"/>
        <end position="594"/>
    </location>
</feature>
<dbReference type="Gene3D" id="3.30.300.30">
    <property type="match status" value="1"/>
</dbReference>
<evidence type="ECO:0000256" key="1">
    <source>
        <dbReference type="ARBA" id="ARBA00006432"/>
    </source>
</evidence>
<keyword evidence="6" id="KW-1185">Reference proteome</keyword>
<dbReference type="EMBL" id="MORL01000018">
    <property type="protein sequence ID" value="OIN56854.1"/>
    <property type="molecule type" value="Genomic_DNA"/>
</dbReference>
<dbReference type="PROSITE" id="PS00455">
    <property type="entry name" value="AMP_BINDING"/>
    <property type="match status" value="1"/>
</dbReference>
<dbReference type="Pfam" id="PF16177">
    <property type="entry name" value="ACAS_N"/>
    <property type="match status" value="1"/>
</dbReference>
<dbReference type="NCBIfam" id="NF001208">
    <property type="entry name" value="PRK00174.1"/>
    <property type="match status" value="1"/>
</dbReference>
<evidence type="ECO:0000259" key="4">
    <source>
        <dbReference type="Pfam" id="PF16177"/>
    </source>
</evidence>
<dbReference type="PANTHER" id="PTHR43347:SF3">
    <property type="entry name" value="ACYL-COA SYNTHETASE SHORT-CHAIN FAMILY MEMBER 3, MITOCHONDRIAL"/>
    <property type="match status" value="1"/>
</dbReference>
<dbReference type="Pfam" id="PF00501">
    <property type="entry name" value="AMP-binding"/>
    <property type="match status" value="1"/>
</dbReference>
<feature type="domain" description="Acetyl-coenzyme A synthetase N-terminal" evidence="4">
    <location>
        <begin position="9"/>
        <end position="63"/>
    </location>
</feature>
<dbReference type="PANTHER" id="PTHR43347">
    <property type="entry name" value="ACYL-COA SYNTHETASE"/>
    <property type="match status" value="1"/>
</dbReference>
<dbReference type="Gene3D" id="3.40.50.12780">
    <property type="entry name" value="N-terminal domain of ligase-like"/>
    <property type="match status" value="1"/>
</dbReference>
<name>A0A1S2VDP9_9BACT</name>
<dbReference type="OrthoDB" id="9778383at2"/>
<dbReference type="GO" id="GO:0070013">
    <property type="term" value="C:intracellular organelle lumen"/>
    <property type="evidence" value="ECO:0007669"/>
    <property type="project" value="UniProtKB-ARBA"/>
</dbReference>
<dbReference type="FunFam" id="3.30.300.30:FF:000017">
    <property type="entry name" value="Acyl-CoA synthetase short-chain family member 3"/>
    <property type="match status" value="1"/>
</dbReference>
<dbReference type="InterPro" id="IPR020845">
    <property type="entry name" value="AMP-binding_CS"/>
</dbReference>
<comment type="caution">
    <text evidence="5">The sequence shown here is derived from an EMBL/GenBank/DDBJ whole genome shotgun (WGS) entry which is preliminary data.</text>
</comment>
<dbReference type="Pfam" id="PF13193">
    <property type="entry name" value="AMP-binding_C"/>
    <property type="match status" value="1"/>
</dbReference>
<feature type="domain" description="AMP-dependent synthetase/ligase" evidence="2">
    <location>
        <begin position="72"/>
        <end position="450"/>
    </location>
</feature>
<evidence type="ECO:0000313" key="6">
    <source>
        <dbReference type="Proteomes" id="UP000181790"/>
    </source>
</evidence>
<dbReference type="InterPro" id="IPR025110">
    <property type="entry name" value="AMP-bd_C"/>
</dbReference>
<sequence>MHSQTTQSYKESYARSLTDPESFWAEQAAYIPWYSAPEQILSADEEGLTRWYAGGKLNTCYAAVDHHIEQGRGTQTALIYDSPVTDTIRRFTYNELRDEVARLAGVLQTLGVGKGDTVVIYMPMIPEAAFALLACARIGAIHSVVFGGFAPHELAIRIDDAKPKVILSASCGIEFEKVIAYKPLLDEALRQSAHQPVRCLICQRPMLRAELHPRRDLDWQEAVAAANPVACVPLDATDPLYILYTSGTTGKPKGIVRDNGGHAVALAYSLRAIYDVKPGEVFWAASDIGWVVGHSYIVYGPLIQGCTTVLFEGKPVRTPDAGTFWRVIEQHGVSVLFTAPTAFRAIRKEDPEALLRNKYDISSLRYLFLAGERCDPPTLHWLQEVVPVPVIDHWWQTESGWPMVANQMGIEPVPIKAGSATWPVCGFNLQILGENGQPLGANEEGYVCLQLPLPPGSLPTLWKDTPRFRQSYLSRFPGYYLTGDGGYVDEDGYVYIMGRVDDVINVAGHRLSTGEMEEMVGSHPAVAECAVVGIADELRGQRPIGLVVLKDGVEADEPHLEAELVSIIREQIGAVAYFRNALVVKRLPKTRSGKILRKTIRQIADGEPCVVPSTIDDPAILDEIRAKLMAHNIGHAFRFQAI</sequence>
<dbReference type="SUPFAM" id="SSF56801">
    <property type="entry name" value="Acetyl-CoA synthetase-like"/>
    <property type="match status" value="1"/>
</dbReference>
<reference evidence="5 6" key="1">
    <citation type="submission" date="2016-10" db="EMBL/GenBank/DDBJ databases">
        <title>Arsenicibacter rosenii gen. nov., sp. nov., an efficient arsenic-methylating bacterium isolated from an arsenic-contaminated paddy soil.</title>
        <authorList>
            <person name="Huang K."/>
        </authorList>
    </citation>
    <scope>NUCLEOTIDE SEQUENCE [LARGE SCALE GENOMIC DNA]</scope>
    <source>
        <strain evidence="5 6">SM-1</strain>
    </source>
</reference>
<protein>
    <submittedName>
        <fullName evidence="5">Propionyl-CoA synthetase</fullName>
    </submittedName>
</protein>
<dbReference type="FunFam" id="3.40.50.12780:FF:000011">
    <property type="entry name" value="Acetyl-coenzyme A synthetase 2-like, mitochondrial"/>
    <property type="match status" value="1"/>
</dbReference>
<dbReference type="CDD" id="cd05967">
    <property type="entry name" value="PrpE"/>
    <property type="match status" value="1"/>
</dbReference>
<dbReference type="RefSeq" id="WP_071505580.1">
    <property type="nucleotide sequence ID" value="NZ_MORL01000018.1"/>
</dbReference>